<gene>
    <name evidence="3" type="ORF">NEOCIP111885_00303</name>
</gene>
<keyword evidence="2" id="KW-0472">Membrane</keyword>
<feature type="transmembrane region" description="Helical" evidence="2">
    <location>
        <begin position="7"/>
        <end position="24"/>
    </location>
</feature>
<feature type="region of interest" description="Disordered" evidence="1">
    <location>
        <begin position="48"/>
        <end position="86"/>
    </location>
</feature>
<feature type="compositionally biased region" description="Acidic residues" evidence="1">
    <location>
        <begin position="64"/>
        <end position="77"/>
    </location>
</feature>
<dbReference type="Proteomes" id="UP000789845">
    <property type="component" value="Unassembled WGS sequence"/>
</dbReference>
<keyword evidence="4" id="KW-1185">Reference proteome</keyword>
<sequence>MAIRKNIFKLVGTAFFVAGFYLLIESQWVYAAVCFLIGFWYFVQSARGQGPGKRARGYSTDSDYGNDDNLAGEDFDSGDSGGGGDD</sequence>
<keyword evidence="2" id="KW-0812">Transmembrane</keyword>
<organism evidence="3 4">
    <name type="scientific">Pseudoneobacillus rhizosphaerae</name>
    <dbReference type="NCBI Taxonomy" id="2880968"/>
    <lineage>
        <taxon>Bacteria</taxon>
        <taxon>Bacillati</taxon>
        <taxon>Bacillota</taxon>
        <taxon>Bacilli</taxon>
        <taxon>Bacillales</taxon>
        <taxon>Bacillaceae</taxon>
        <taxon>Pseudoneobacillus</taxon>
    </lineage>
</organism>
<reference evidence="3" key="1">
    <citation type="submission" date="2021-10" db="EMBL/GenBank/DDBJ databases">
        <authorList>
            <person name="Criscuolo A."/>
        </authorList>
    </citation>
    <scope>NUCLEOTIDE SEQUENCE</scope>
    <source>
        <strain evidence="3">CIP111885</strain>
    </source>
</reference>
<keyword evidence="2" id="KW-1133">Transmembrane helix</keyword>
<evidence type="ECO:0000313" key="4">
    <source>
        <dbReference type="Proteomes" id="UP000789845"/>
    </source>
</evidence>
<evidence type="ECO:0000256" key="1">
    <source>
        <dbReference type="SAM" id="MobiDB-lite"/>
    </source>
</evidence>
<dbReference type="RefSeq" id="WP_230494904.1">
    <property type="nucleotide sequence ID" value="NZ_CAKJTG010000002.1"/>
</dbReference>
<protein>
    <submittedName>
        <fullName evidence="3">Uncharacterized protein</fullName>
    </submittedName>
</protein>
<name>A0A9C7L9P6_9BACI</name>
<feature type="transmembrane region" description="Helical" evidence="2">
    <location>
        <begin position="30"/>
        <end position="46"/>
    </location>
</feature>
<evidence type="ECO:0000313" key="3">
    <source>
        <dbReference type="EMBL" id="CAG9606615.1"/>
    </source>
</evidence>
<comment type="caution">
    <text evidence="3">The sequence shown here is derived from an EMBL/GenBank/DDBJ whole genome shotgun (WGS) entry which is preliminary data.</text>
</comment>
<dbReference type="EMBL" id="CAKJTG010000002">
    <property type="protein sequence ID" value="CAG9606615.1"/>
    <property type="molecule type" value="Genomic_DNA"/>
</dbReference>
<evidence type="ECO:0000256" key="2">
    <source>
        <dbReference type="SAM" id="Phobius"/>
    </source>
</evidence>
<dbReference type="AlphaFoldDB" id="A0A9C7L9P6"/>
<accession>A0A9C7L9P6</accession>
<proteinExistence type="predicted"/>